<dbReference type="EMBL" id="CAJJDP010000075">
    <property type="protein sequence ID" value="CAD8181010.1"/>
    <property type="molecule type" value="Genomic_DNA"/>
</dbReference>
<reference evidence="1" key="1">
    <citation type="submission" date="2021-01" db="EMBL/GenBank/DDBJ databases">
        <authorList>
            <consortium name="Genoscope - CEA"/>
            <person name="William W."/>
        </authorList>
    </citation>
    <scope>NUCLEOTIDE SEQUENCE</scope>
</reference>
<evidence type="ECO:0000313" key="2">
    <source>
        <dbReference type="Proteomes" id="UP000683925"/>
    </source>
</evidence>
<name>A0A8S1VU97_PAROT</name>
<protein>
    <submittedName>
        <fullName evidence="1">Uncharacterized protein</fullName>
    </submittedName>
</protein>
<accession>A0A8S1VU97</accession>
<organism evidence="1 2">
    <name type="scientific">Paramecium octaurelia</name>
    <dbReference type="NCBI Taxonomy" id="43137"/>
    <lineage>
        <taxon>Eukaryota</taxon>
        <taxon>Sar</taxon>
        <taxon>Alveolata</taxon>
        <taxon>Ciliophora</taxon>
        <taxon>Intramacronucleata</taxon>
        <taxon>Oligohymenophorea</taxon>
        <taxon>Peniculida</taxon>
        <taxon>Parameciidae</taxon>
        <taxon>Paramecium</taxon>
    </lineage>
</organism>
<evidence type="ECO:0000313" key="1">
    <source>
        <dbReference type="EMBL" id="CAD8181010.1"/>
    </source>
</evidence>
<sequence>MGEINQLFCTNKPIFSQIHLLIICSINPDMRKIQFQQPIHSDFKVQQLSTSSQLE</sequence>
<gene>
    <name evidence="1" type="ORF">POCTA_138.1.T0760089</name>
</gene>
<keyword evidence="2" id="KW-1185">Reference proteome</keyword>
<proteinExistence type="predicted"/>
<dbReference type="AlphaFoldDB" id="A0A8S1VU97"/>
<comment type="caution">
    <text evidence="1">The sequence shown here is derived from an EMBL/GenBank/DDBJ whole genome shotgun (WGS) entry which is preliminary data.</text>
</comment>
<dbReference type="Proteomes" id="UP000683925">
    <property type="component" value="Unassembled WGS sequence"/>
</dbReference>